<comment type="caution">
    <text evidence="1">The sequence shown here is derived from an EMBL/GenBank/DDBJ whole genome shotgun (WGS) entry which is preliminary data.</text>
</comment>
<gene>
    <name evidence="1" type="ORF">DVS81_08280</name>
</gene>
<dbReference type="EMBL" id="QPGA01000012">
    <property type="protein sequence ID" value="RDE50975.1"/>
    <property type="molecule type" value="Genomic_DNA"/>
</dbReference>
<accession>A0A369XNK3</accession>
<dbReference type="Proteomes" id="UP000253831">
    <property type="component" value="Unassembled WGS sequence"/>
</dbReference>
<reference evidence="1 2" key="1">
    <citation type="submission" date="2018-05" db="EMBL/GenBank/DDBJ databases">
        <title>Integrated omic analyses show evidence that a Ca. Accumulibacter phosphatis strain performs denitrification under micro-aerobic conditions.</title>
        <authorList>
            <person name="Camejo P.Y."/>
            <person name="Katherine M.D."/>
            <person name="Daniel N.R."/>
        </authorList>
    </citation>
    <scope>NUCLEOTIDE SEQUENCE [LARGE SCALE GENOMIC DNA]</scope>
    <source>
        <strain evidence="1">UW-LDO-IC</strain>
    </source>
</reference>
<evidence type="ECO:0000313" key="2">
    <source>
        <dbReference type="Proteomes" id="UP000253831"/>
    </source>
</evidence>
<proteinExistence type="predicted"/>
<protein>
    <submittedName>
        <fullName evidence="1">Uncharacterized protein</fullName>
    </submittedName>
</protein>
<sequence length="135" mass="14610">MPVAACLAAGLPGEFVRRSPTECAAYCPGTTRHFAALHRTPAGLRAAIAAASTTPQEKLGGLIELLVDQRRSLTKIGDTSEACCRQTLIVQAQNRQITPPELDLAEAERDLHKLDLLRPQLANLRQLVVRADDTC</sequence>
<evidence type="ECO:0000313" key="1">
    <source>
        <dbReference type="EMBL" id="RDE50975.1"/>
    </source>
</evidence>
<organism evidence="1 2">
    <name type="scientific">Candidatus Accumulibacter meliphilus</name>
    <dbReference type="NCBI Taxonomy" id="2211374"/>
    <lineage>
        <taxon>Bacteria</taxon>
        <taxon>Pseudomonadati</taxon>
        <taxon>Pseudomonadota</taxon>
        <taxon>Betaproteobacteria</taxon>
        <taxon>Candidatus Accumulibacter</taxon>
    </lineage>
</organism>
<name>A0A369XNK3_9PROT</name>
<dbReference type="AlphaFoldDB" id="A0A369XNK3"/>